<organism evidence="12 13">
    <name type="scientific">Candidatus Azambacteria bacterium GW2011_GWC1_46_13</name>
    <dbReference type="NCBI Taxonomy" id="1618619"/>
    <lineage>
        <taxon>Bacteria</taxon>
        <taxon>Candidatus Azamiibacteriota</taxon>
    </lineage>
</organism>
<gene>
    <name evidence="12" type="ORF">UX33_C0012G0003</name>
</gene>
<dbReference type="SMART" id="SM01210">
    <property type="entry name" value="GARS_C"/>
    <property type="match status" value="1"/>
</dbReference>
<dbReference type="PANTHER" id="PTHR43472">
    <property type="entry name" value="PHOSPHORIBOSYLAMINE--GLYCINE LIGASE"/>
    <property type="match status" value="1"/>
</dbReference>
<protein>
    <recommendedName>
        <fullName evidence="2">phosphoribosylamine--glycine ligase</fullName>
        <ecNumber evidence="2">6.3.4.13</ecNumber>
    </recommendedName>
    <alternativeName>
        <fullName evidence="8">Glycinamide ribonucleotide synthetase</fullName>
    </alternativeName>
    <alternativeName>
        <fullName evidence="9">Phosphoribosylglycinamide synthetase</fullName>
    </alternativeName>
</protein>
<dbReference type="SUPFAM" id="SSF51246">
    <property type="entry name" value="Rudiment single hybrid motif"/>
    <property type="match status" value="1"/>
</dbReference>
<evidence type="ECO:0000256" key="3">
    <source>
        <dbReference type="ARBA" id="ARBA00022598"/>
    </source>
</evidence>
<accession>A0A0G1NP09</accession>
<dbReference type="GO" id="GO:0005524">
    <property type="term" value="F:ATP binding"/>
    <property type="evidence" value="ECO:0007669"/>
    <property type="project" value="UniProtKB-UniRule"/>
</dbReference>
<keyword evidence="3 12" id="KW-0436">Ligase</keyword>
<sequence length="455" mass="51743">MTQENNLPSEKINGSQNGSVALIAAKTPIKFLFVSWESLSGDLAWQLTKEGHSVKAYIKSKNDIDVYNGFIEKVDEWEPYQDWADVIVFDDVEFGDIADKLRKKGKSVVGGSKYTDRLEMDREFGQMEMKKYGINILPQWQFSDYDEAITFIKSNPSRYVFKPSGNVPSGGKGLLFIGQEEDGKDLLELLEQNKNVWRKKAPMFQLQKHISGVEVAVGAFFNGKEFIYPVNINFEHKRVFPGDIGPFAGEMGTLMFWSRPNNLFKMTLEKMKPALAESGYIGYIDINCIVNGKGIYPLEFTARFGYPTIQIQLEGISAPAGEWLLKLAQGENFELKTKRGFQVGVRVMVPMYFSKDRDKEAIEMYRDLPILFKKPNNLEGVHIEDIKLEEGVWRIAGVSGCLLVITGSGSTVEEARKQVYSRIENIMVQNMFYRTDIGAKWSLDSDKLTTWGYLY</sequence>
<dbReference type="GO" id="GO:0004637">
    <property type="term" value="F:phosphoribosylamine-glycine ligase activity"/>
    <property type="evidence" value="ECO:0007669"/>
    <property type="project" value="UniProtKB-EC"/>
</dbReference>
<evidence type="ECO:0000256" key="6">
    <source>
        <dbReference type="ARBA" id="ARBA00022840"/>
    </source>
</evidence>
<dbReference type="EMBL" id="LCLU01000012">
    <property type="protein sequence ID" value="KKU22399.1"/>
    <property type="molecule type" value="Genomic_DNA"/>
</dbReference>
<evidence type="ECO:0000256" key="8">
    <source>
        <dbReference type="ARBA" id="ARBA00042242"/>
    </source>
</evidence>
<evidence type="ECO:0000313" key="12">
    <source>
        <dbReference type="EMBL" id="KKU22399.1"/>
    </source>
</evidence>
<keyword evidence="6 10" id="KW-0067">ATP-binding</keyword>
<dbReference type="InterPro" id="IPR011054">
    <property type="entry name" value="Rudment_hybrid_motif"/>
</dbReference>
<dbReference type="Gene3D" id="3.30.470.20">
    <property type="entry name" value="ATP-grasp fold, B domain"/>
    <property type="match status" value="1"/>
</dbReference>
<evidence type="ECO:0000256" key="4">
    <source>
        <dbReference type="ARBA" id="ARBA00022741"/>
    </source>
</evidence>
<evidence type="ECO:0000259" key="11">
    <source>
        <dbReference type="PROSITE" id="PS50975"/>
    </source>
</evidence>
<dbReference type="EC" id="6.3.4.13" evidence="2"/>
<evidence type="ECO:0000313" key="13">
    <source>
        <dbReference type="Proteomes" id="UP000034569"/>
    </source>
</evidence>
<name>A0A0G1NP09_9BACT</name>
<evidence type="ECO:0000256" key="10">
    <source>
        <dbReference type="PROSITE-ProRule" id="PRU00409"/>
    </source>
</evidence>
<dbReference type="Proteomes" id="UP000034569">
    <property type="component" value="Unassembled WGS sequence"/>
</dbReference>
<comment type="pathway">
    <text evidence="1">Purine metabolism; IMP biosynthesis via de novo pathway; N(1)-(5-phospho-D-ribosyl)glycinamide from 5-phospho-alpha-D-ribose 1-diphosphate: step 2/2.</text>
</comment>
<dbReference type="Gene3D" id="3.90.600.10">
    <property type="entry name" value="Phosphoribosylglycinamide synthetase, C-terminal domain"/>
    <property type="match status" value="1"/>
</dbReference>
<reference evidence="12 13" key="1">
    <citation type="journal article" date="2015" name="Nature">
        <title>rRNA introns, odd ribosomes, and small enigmatic genomes across a large radiation of phyla.</title>
        <authorList>
            <person name="Brown C.T."/>
            <person name="Hug L.A."/>
            <person name="Thomas B.C."/>
            <person name="Sharon I."/>
            <person name="Castelle C.J."/>
            <person name="Singh A."/>
            <person name="Wilkins M.J."/>
            <person name="Williams K.H."/>
            <person name="Banfield J.F."/>
        </authorList>
    </citation>
    <scope>NUCLEOTIDE SEQUENCE [LARGE SCALE GENOMIC DNA]</scope>
</reference>
<evidence type="ECO:0000256" key="5">
    <source>
        <dbReference type="ARBA" id="ARBA00022755"/>
    </source>
</evidence>
<feature type="domain" description="ATP-grasp" evidence="11">
    <location>
        <begin position="126"/>
        <end position="329"/>
    </location>
</feature>
<dbReference type="PROSITE" id="PS50975">
    <property type="entry name" value="ATP_GRASP"/>
    <property type="match status" value="1"/>
</dbReference>
<evidence type="ECO:0000256" key="9">
    <source>
        <dbReference type="ARBA" id="ARBA00042864"/>
    </source>
</evidence>
<keyword evidence="4 10" id="KW-0547">Nucleotide-binding</keyword>
<dbReference type="InterPro" id="IPR011761">
    <property type="entry name" value="ATP-grasp"/>
</dbReference>
<evidence type="ECO:0000256" key="7">
    <source>
        <dbReference type="ARBA" id="ARBA00038345"/>
    </source>
</evidence>
<dbReference type="SMART" id="SM01209">
    <property type="entry name" value="GARS_A"/>
    <property type="match status" value="1"/>
</dbReference>
<dbReference type="Pfam" id="PF01071">
    <property type="entry name" value="GARS_A"/>
    <property type="match status" value="1"/>
</dbReference>
<dbReference type="SUPFAM" id="SSF56059">
    <property type="entry name" value="Glutathione synthetase ATP-binding domain-like"/>
    <property type="match status" value="1"/>
</dbReference>
<dbReference type="AlphaFoldDB" id="A0A0G1NP09"/>
<dbReference type="GO" id="GO:0046872">
    <property type="term" value="F:metal ion binding"/>
    <property type="evidence" value="ECO:0007669"/>
    <property type="project" value="InterPro"/>
</dbReference>
<evidence type="ECO:0000256" key="1">
    <source>
        <dbReference type="ARBA" id="ARBA00005174"/>
    </source>
</evidence>
<dbReference type="InterPro" id="IPR037123">
    <property type="entry name" value="PRibGlycinamide_synth_C_sf"/>
</dbReference>
<dbReference type="UniPathway" id="UPA00074">
    <property type="reaction ID" value="UER00125"/>
</dbReference>
<proteinExistence type="inferred from homology"/>
<dbReference type="InterPro" id="IPR020560">
    <property type="entry name" value="PRibGlycinamide_synth_C-dom"/>
</dbReference>
<dbReference type="InterPro" id="IPR020561">
    <property type="entry name" value="PRibGlycinamid_synth_ATP-grasp"/>
</dbReference>
<dbReference type="PANTHER" id="PTHR43472:SF1">
    <property type="entry name" value="PHOSPHORIBOSYLAMINE--GLYCINE LIGASE, CHLOROPLASTIC"/>
    <property type="match status" value="1"/>
</dbReference>
<evidence type="ECO:0000256" key="2">
    <source>
        <dbReference type="ARBA" id="ARBA00013255"/>
    </source>
</evidence>
<comment type="similarity">
    <text evidence="7">Belongs to the GARS family.</text>
</comment>
<dbReference type="GO" id="GO:0006189">
    <property type="term" value="P:'de novo' IMP biosynthetic process"/>
    <property type="evidence" value="ECO:0007669"/>
    <property type="project" value="UniProtKB-UniPathway"/>
</dbReference>
<comment type="caution">
    <text evidence="12">The sequence shown here is derived from an EMBL/GenBank/DDBJ whole genome shotgun (WGS) entry which is preliminary data.</text>
</comment>
<keyword evidence="5" id="KW-0658">Purine biosynthesis</keyword>
<dbReference type="InterPro" id="IPR000115">
    <property type="entry name" value="PRibGlycinamide_synth"/>
</dbReference>
<dbReference type="GO" id="GO:0009113">
    <property type="term" value="P:purine nucleobase biosynthetic process"/>
    <property type="evidence" value="ECO:0007669"/>
    <property type="project" value="InterPro"/>
</dbReference>